<dbReference type="EMBL" id="JAGTAR010000009">
    <property type="protein sequence ID" value="MBR8535397.1"/>
    <property type="molecule type" value="Genomic_DNA"/>
</dbReference>
<evidence type="ECO:0000313" key="3">
    <source>
        <dbReference type="Proteomes" id="UP000679220"/>
    </source>
</evidence>
<keyword evidence="1" id="KW-0472">Membrane</keyword>
<reference evidence="2" key="2">
    <citation type="submission" date="2021-04" db="EMBL/GenBank/DDBJ databases">
        <authorList>
            <person name="Zhang T."/>
            <person name="Zhang Y."/>
            <person name="Lu D."/>
            <person name="Zuo D."/>
            <person name="Du Z."/>
        </authorList>
    </citation>
    <scope>NUCLEOTIDE SEQUENCE</scope>
    <source>
        <strain evidence="2">JR1</strain>
    </source>
</reference>
<feature type="transmembrane region" description="Helical" evidence="1">
    <location>
        <begin position="132"/>
        <end position="149"/>
    </location>
</feature>
<dbReference type="AlphaFoldDB" id="A0A941F2Z7"/>
<feature type="transmembrane region" description="Helical" evidence="1">
    <location>
        <begin position="65"/>
        <end position="86"/>
    </location>
</feature>
<evidence type="ECO:0000313" key="2">
    <source>
        <dbReference type="EMBL" id="MBR8535397.1"/>
    </source>
</evidence>
<name>A0A941F2Z7_9BACT</name>
<accession>A0A941F2Z7</accession>
<reference evidence="2" key="1">
    <citation type="journal article" date="2018" name="Int. J. Syst. Evol. Microbiol.">
        <title>Carboxylicivirga sediminis sp. nov., isolated from coastal sediment.</title>
        <authorList>
            <person name="Wang F.Q."/>
            <person name="Ren L.H."/>
            <person name="Zou R.J."/>
            <person name="Sun Y.Z."/>
            <person name="Liu X.J."/>
            <person name="Jiang F."/>
            <person name="Liu L.J."/>
        </authorList>
    </citation>
    <scope>NUCLEOTIDE SEQUENCE</scope>
    <source>
        <strain evidence="2">JR1</strain>
    </source>
</reference>
<protein>
    <submittedName>
        <fullName evidence="2">Uncharacterized protein</fullName>
    </submittedName>
</protein>
<feature type="transmembrane region" description="Helical" evidence="1">
    <location>
        <begin position="216"/>
        <end position="235"/>
    </location>
</feature>
<feature type="transmembrane region" description="Helical" evidence="1">
    <location>
        <begin position="161"/>
        <end position="183"/>
    </location>
</feature>
<keyword evidence="1" id="KW-1133">Transmembrane helix</keyword>
<gene>
    <name evidence="2" type="ORF">KDU71_07480</name>
</gene>
<feature type="transmembrane region" description="Helical" evidence="1">
    <location>
        <begin position="190"/>
        <end position="210"/>
    </location>
</feature>
<proteinExistence type="predicted"/>
<organism evidence="2 3">
    <name type="scientific">Carboxylicivirga sediminis</name>
    <dbReference type="NCBI Taxonomy" id="2006564"/>
    <lineage>
        <taxon>Bacteria</taxon>
        <taxon>Pseudomonadati</taxon>
        <taxon>Bacteroidota</taxon>
        <taxon>Bacteroidia</taxon>
        <taxon>Marinilabiliales</taxon>
        <taxon>Marinilabiliaceae</taxon>
        <taxon>Carboxylicivirga</taxon>
    </lineage>
</organism>
<dbReference type="RefSeq" id="WP_212189303.1">
    <property type="nucleotide sequence ID" value="NZ_JAGTAR010000009.1"/>
</dbReference>
<comment type="caution">
    <text evidence="2">The sequence shown here is derived from an EMBL/GenBank/DDBJ whole genome shotgun (WGS) entry which is preliminary data.</text>
</comment>
<feature type="transmembrane region" description="Helical" evidence="1">
    <location>
        <begin position="7"/>
        <end position="29"/>
    </location>
</feature>
<feature type="transmembrane region" description="Helical" evidence="1">
    <location>
        <begin position="98"/>
        <end position="120"/>
    </location>
</feature>
<keyword evidence="3" id="KW-1185">Reference proteome</keyword>
<dbReference type="Proteomes" id="UP000679220">
    <property type="component" value="Unassembled WGS sequence"/>
</dbReference>
<sequence length="237" mass="26833">MDFIPDIAINLAFIVGIIAQLVKVFDLLLKPQQKKIIESAVETLVLRLEYTKPIKWLEKLINKKFLLAIVIVVLLLITVLILEITRVFSGVAYSSSDLIFALFLIIVAGIPVFLYGYPLSKWLVKDVHPIKFFLKSIIILTVSLIVLLTSDYIGENMGSDWSTWLFIVTGLYPASLIFLISILITFTLMLLILVIKLLVIISRFICWRILDYNKGPVAAITLIITVGLGTWKLFLEH</sequence>
<keyword evidence="1" id="KW-0812">Transmembrane</keyword>
<evidence type="ECO:0000256" key="1">
    <source>
        <dbReference type="SAM" id="Phobius"/>
    </source>
</evidence>